<feature type="domain" description="X8" evidence="11">
    <location>
        <begin position="398"/>
        <end position="487"/>
    </location>
</feature>
<dbReference type="GO" id="GO:0042124">
    <property type="term" value="F:1,3-beta-glucanosyltransferase activity"/>
    <property type="evidence" value="ECO:0007669"/>
    <property type="project" value="TreeGrafter"/>
</dbReference>
<keyword evidence="3 9" id="KW-0336">GPI-anchor</keyword>
<dbReference type="EMBL" id="KI912118">
    <property type="protein sequence ID" value="ETS75389.1"/>
    <property type="molecule type" value="Genomic_DNA"/>
</dbReference>
<dbReference type="GO" id="GO:0005886">
    <property type="term" value="C:plasma membrane"/>
    <property type="evidence" value="ECO:0007669"/>
    <property type="project" value="UniProtKB-SubCell"/>
</dbReference>
<keyword evidence="6" id="KW-1015">Disulfide bond</keyword>
<evidence type="ECO:0000256" key="1">
    <source>
        <dbReference type="ARBA" id="ARBA00004609"/>
    </source>
</evidence>
<dbReference type="Proteomes" id="UP000030651">
    <property type="component" value="Unassembled WGS sequence"/>
</dbReference>
<dbReference type="OMA" id="ICLRDIP"/>
<evidence type="ECO:0000256" key="5">
    <source>
        <dbReference type="ARBA" id="ARBA00023136"/>
    </source>
</evidence>
<name>W3WNM2_PESFW</name>
<dbReference type="Gene3D" id="1.20.58.1040">
    <property type="match status" value="1"/>
</dbReference>
<dbReference type="InterPro" id="IPR004886">
    <property type="entry name" value="Glucanosyltransferase"/>
</dbReference>
<keyword evidence="9" id="KW-0808">Transferase</keyword>
<organism evidence="12 13">
    <name type="scientific">Pestalotiopsis fici (strain W106-1 / CGMCC3.15140)</name>
    <dbReference type="NCBI Taxonomy" id="1229662"/>
    <lineage>
        <taxon>Eukaryota</taxon>
        <taxon>Fungi</taxon>
        <taxon>Dikarya</taxon>
        <taxon>Ascomycota</taxon>
        <taxon>Pezizomycotina</taxon>
        <taxon>Sordariomycetes</taxon>
        <taxon>Xylariomycetidae</taxon>
        <taxon>Amphisphaeriales</taxon>
        <taxon>Sporocadaceae</taxon>
        <taxon>Pestalotiopsis</taxon>
    </lineage>
</organism>
<feature type="chain" id="PRO_5005150140" description="1,3-beta-glucanosyltransferase" evidence="9">
    <location>
        <begin position="23"/>
        <end position="552"/>
    </location>
</feature>
<evidence type="ECO:0000256" key="7">
    <source>
        <dbReference type="ARBA" id="ARBA00023180"/>
    </source>
</evidence>
<dbReference type="InterPro" id="IPR012946">
    <property type="entry name" value="X8"/>
</dbReference>
<evidence type="ECO:0000313" key="13">
    <source>
        <dbReference type="Proteomes" id="UP000030651"/>
    </source>
</evidence>
<comment type="function">
    <text evidence="9">Splits internally a 1,3-beta-glucan molecule and transfers the newly generated reducing end (the donor) to the non-reducing end of another 1,3-beta-glucan molecule (the acceptor) forming a 1,3-beta linkage, resulting in the elongation of 1,3-beta-glucan chains in the cell wall.</text>
</comment>
<dbReference type="InterPro" id="IPR017853">
    <property type="entry name" value="GH"/>
</dbReference>
<evidence type="ECO:0000256" key="3">
    <source>
        <dbReference type="ARBA" id="ARBA00022622"/>
    </source>
</evidence>
<dbReference type="Pfam" id="PF03198">
    <property type="entry name" value="Glyco_hydro_72"/>
    <property type="match status" value="1"/>
</dbReference>
<evidence type="ECO:0000256" key="6">
    <source>
        <dbReference type="ARBA" id="ARBA00023157"/>
    </source>
</evidence>
<dbReference type="eggNOG" id="ENOG502QPST">
    <property type="taxonomic scope" value="Eukaryota"/>
</dbReference>
<keyword evidence="7" id="KW-0325">Glycoprotein</keyword>
<feature type="signal peptide" evidence="9">
    <location>
        <begin position="1"/>
        <end position="22"/>
    </location>
</feature>
<accession>W3WNM2</accession>
<dbReference type="STRING" id="1229662.W3WNM2"/>
<dbReference type="GO" id="GO:0098552">
    <property type="term" value="C:side of membrane"/>
    <property type="evidence" value="ECO:0007669"/>
    <property type="project" value="UniProtKB-KW"/>
</dbReference>
<keyword evidence="4 9" id="KW-0732">Signal</keyword>
<evidence type="ECO:0000256" key="2">
    <source>
        <dbReference type="ARBA" id="ARBA00007528"/>
    </source>
</evidence>
<feature type="transmembrane region" description="Helical" evidence="10">
    <location>
        <begin position="527"/>
        <end position="551"/>
    </location>
</feature>
<dbReference type="OrthoDB" id="421038at2759"/>
<keyword evidence="10" id="KW-1133">Transmembrane helix</keyword>
<comment type="subcellular location">
    <subcellularLocation>
        <location evidence="1 9">Cell membrane</location>
        <topology evidence="1 9">Lipid-anchor</topology>
        <topology evidence="1 9">GPI-anchor</topology>
    </subcellularLocation>
</comment>
<keyword evidence="5 9" id="KW-0472">Membrane</keyword>
<keyword evidence="13" id="KW-1185">Reference proteome</keyword>
<keyword evidence="10" id="KW-0812">Transmembrane</keyword>
<evidence type="ECO:0000256" key="4">
    <source>
        <dbReference type="ARBA" id="ARBA00022729"/>
    </source>
</evidence>
<sequence>MKGFSAASGLAIGASLFSGAFAADAAWQTIPSITAVGQHFFYSNNGTQFLLKGVAYQENFSPNGTSNNDNVQYKDPLADGSSCARDIPFMKQIFTNVIRVYAIDPTADHDDCMQQLAENDIYVVADLSQPGESINSNEPEWNVPLYTRYTSVVDALSKYQNVIGFFAGNEVISAGNQTAAAAFVKAAVRDTKSYIKSMNYRDSLGVGYATADVPGRDQLAAYFACEPDDTTSSSIDFWGYNVYSWCGDSNYVSSSYNERVDFFSDYPVPVFFAEYGCIEGIPSPDERPFTEVEVLYGNMTEVFSGGIVYQWFWSENEYGLISLDGNTVSTKADYNSLSSQLAKVTPSLTQSADYTPSNKAPACPTTGSVAADVTWVPQSSPLPPNVNPQLCSCEEAAFGCAVSTDDEDSYAKAFAFICGEDDGKYCDAIAHNASTGTYGAISGCDPKVQLGFVANQYYLAQNSDKQACDFNGVAKVQGASTASSCSALLASAGTDGLGSVASPTGQQGTAAASSSSVGVPGFNTPGLFGFGNAFFVAYIVAMVVSGVGMIVL</sequence>
<dbReference type="KEGG" id="pfy:PFICI_12333"/>
<gene>
    <name evidence="12" type="ORF">PFICI_12333</name>
</gene>
<dbReference type="PANTHER" id="PTHR31468">
    <property type="entry name" value="1,3-BETA-GLUCANOSYLTRANSFERASE GAS1"/>
    <property type="match status" value="1"/>
</dbReference>
<dbReference type="SMART" id="SM00768">
    <property type="entry name" value="X8"/>
    <property type="match status" value="1"/>
</dbReference>
<keyword evidence="8 9" id="KW-0449">Lipoprotein</keyword>
<evidence type="ECO:0000256" key="9">
    <source>
        <dbReference type="RuleBase" id="RU361209"/>
    </source>
</evidence>
<dbReference type="EC" id="2.4.1.-" evidence="9"/>
<dbReference type="InParanoid" id="W3WNM2"/>
<dbReference type="GO" id="GO:0031505">
    <property type="term" value="P:fungal-type cell wall organization"/>
    <property type="evidence" value="ECO:0007669"/>
    <property type="project" value="TreeGrafter"/>
</dbReference>
<dbReference type="AlphaFoldDB" id="W3WNM2"/>
<evidence type="ECO:0000313" key="12">
    <source>
        <dbReference type="EMBL" id="ETS75389.1"/>
    </source>
</evidence>
<dbReference type="SUPFAM" id="SSF51445">
    <property type="entry name" value="(Trans)glycosidases"/>
    <property type="match status" value="1"/>
</dbReference>
<dbReference type="FunFam" id="3.20.20.80:FF:000038">
    <property type="entry name" value="1,3-beta-glucanosyltransferase"/>
    <property type="match status" value="1"/>
</dbReference>
<reference evidence="13" key="1">
    <citation type="journal article" date="2015" name="BMC Genomics">
        <title>Genomic and transcriptomic analysis of the endophytic fungus Pestalotiopsis fici reveals its lifestyle and high potential for synthesis of natural products.</title>
        <authorList>
            <person name="Wang X."/>
            <person name="Zhang X."/>
            <person name="Liu L."/>
            <person name="Xiang M."/>
            <person name="Wang W."/>
            <person name="Sun X."/>
            <person name="Che Y."/>
            <person name="Guo L."/>
            <person name="Liu G."/>
            <person name="Guo L."/>
            <person name="Wang C."/>
            <person name="Yin W.B."/>
            <person name="Stadler M."/>
            <person name="Zhang X."/>
            <person name="Liu X."/>
        </authorList>
    </citation>
    <scope>NUCLEOTIDE SEQUENCE [LARGE SCALE GENOMIC DNA]</scope>
    <source>
        <strain evidence="13">W106-1 / CGMCC3.15140</strain>
    </source>
</reference>
<dbReference type="PANTHER" id="PTHR31468:SF2">
    <property type="entry name" value="1,3-BETA-GLUCANOSYLTRANSFERASE GAS1"/>
    <property type="match status" value="1"/>
</dbReference>
<evidence type="ECO:0000256" key="8">
    <source>
        <dbReference type="ARBA" id="ARBA00023288"/>
    </source>
</evidence>
<protein>
    <recommendedName>
        <fullName evidence="9">1,3-beta-glucanosyltransferase</fullName>
        <ecNumber evidence="9">2.4.1.-</ecNumber>
    </recommendedName>
</protein>
<evidence type="ECO:0000256" key="10">
    <source>
        <dbReference type="SAM" id="Phobius"/>
    </source>
</evidence>
<evidence type="ECO:0000259" key="11">
    <source>
        <dbReference type="SMART" id="SM00768"/>
    </source>
</evidence>
<proteinExistence type="inferred from homology"/>
<dbReference type="HOGENOM" id="CLU_021855_2_1_1"/>
<dbReference type="Pfam" id="PF07983">
    <property type="entry name" value="X8"/>
    <property type="match status" value="1"/>
</dbReference>
<dbReference type="RefSeq" id="XP_007839105.1">
    <property type="nucleotide sequence ID" value="XM_007840914.1"/>
</dbReference>
<dbReference type="GeneID" id="19277346"/>
<dbReference type="Gene3D" id="3.20.20.80">
    <property type="entry name" value="Glycosidases"/>
    <property type="match status" value="1"/>
</dbReference>
<comment type="similarity">
    <text evidence="2 9">Belongs to the glycosyl hydrolase 72 family.</text>
</comment>
<dbReference type="GO" id="GO:0071970">
    <property type="term" value="P:fungal-type cell wall (1-&gt;3)-beta-D-glucan biosynthetic process"/>
    <property type="evidence" value="ECO:0007669"/>
    <property type="project" value="TreeGrafter"/>
</dbReference>